<sequence length="80" mass="8291">MIVRGGDAGVDVRDGRGVGTVGSVGESGPRTAVPVVSLWQPVSSTPTASAPTTTPDRIAKPYDLRDGNMDTGEQIRRAAR</sequence>
<gene>
    <name evidence="2" type="ORF">MDOR_01920</name>
</gene>
<reference evidence="2 3" key="1">
    <citation type="journal article" date="2019" name="Emerg. Microbes Infect.">
        <title>Comprehensive subspecies identification of 175 nontuberculous mycobacteria species based on 7547 genomic profiles.</title>
        <authorList>
            <person name="Matsumoto Y."/>
            <person name="Kinjo T."/>
            <person name="Motooka D."/>
            <person name="Nabeya D."/>
            <person name="Jung N."/>
            <person name="Uechi K."/>
            <person name="Horii T."/>
            <person name="Iida T."/>
            <person name="Fujita J."/>
            <person name="Nakamura S."/>
        </authorList>
    </citation>
    <scope>NUCLEOTIDE SEQUENCE [LARGE SCALE GENOMIC DNA]</scope>
    <source>
        <strain evidence="2 3">JCM 12405</strain>
    </source>
</reference>
<feature type="compositionally biased region" description="Basic and acidic residues" evidence="1">
    <location>
        <begin position="57"/>
        <end position="80"/>
    </location>
</feature>
<accession>A0A7I7VPF0</accession>
<dbReference type="KEGG" id="mdr:MDOR_01920"/>
<feature type="compositionally biased region" description="Low complexity" evidence="1">
    <location>
        <begin position="43"/>
        <end position="55"/>
    </location>
</feature>
<name>A0A7I7VPF0_9MYCO</name>
<evidence type="ECO:0000313" key="2">
    <source>
        <dbReference type="EMBL" id="BBZ06023.1"/>
    </source>
</evidence>
<evidence type="ECO:0000256" key="1">
    <source>
        <dbReference type="SAM" id="MobiDB-lite"/>
    </source>
</evidence>
<proteinExistence type="predicted"/>
<dbReference type="EMBL" id="AP022605">
    <property type="protein sequence ID" value="BBZ06023.1"/>
    <property type="molecule type" value="Genomic_DNA"/>
</dbReference>
<dbReference type="AlphaFoldDB" id="A0A7I7VPF0"/>
<protein>
    <submittedName>
        <fullName evidence="2">Uncharacterized protein</fullName>
    </submittedName>
</protein>
<evidence type="ECO:0000313" key="3">
    <source>
        <dbReference type="Proteomes" id="UP000467201"/>
    </source>
</evidence>
<organism evidence="2 3">
    <name type="scientific">Mycolicibacterium doricum</name>
    <dbReference type="NCBI Taxonomy" id="126673"/>
    <lineage>
        <taxon>Bacteria</taxon>
        <taxon>Bacillati</taxon>
        <taxon>Actinomycetota</taxon>
        <taxon>Actinomycetes</taxon>
        <taxon>Mycobacteriales</taxon>
        <taxon>Mycobacteriaceae</taxon>
        <taxon>Mycolicibacterium</taxon>
    </lineage>
</organism>
<dbReference type="Proteomes" id="UP000467201">
    <property type="component" value="Chromosome"/>
</dbReference>
<feature type="region of interest" description="Disordered" evidence="1">
    <location>
        <begin position="1"/>
        <end position="80"/>
    </location>
</feature>